<evidence type="ECO:0000256" key="2">
    <source>
        <dbReference type="ARBA" id="ARBA00004406"/>
    </source>
</evidence>
<dbReference type="InterPro" id="IPR001441">
    <property type="entry name" value="UPP_synth-like"/>
</dbReference>
<comment type="function">
    <text evidence="10">With NUS1, forms the dehydrodolichyl diphosphate synthase (DDS) complex, an essential component of the dolichol monophosphate (Dol-P) biosynthetic machinery. Adds multiple copies of isopentenyl pyrophosphate (IPP) to farnesyl pyrophosphate (FPP) to produce dehydrodolichyl diphosphate (Dedol-PP), a precursor of dolichol which is utilized as a sugar carrier in protein glycosylation in the endoplasmic reticulum (ER).</text>
</comment>
<evidence type="ECO:0000256" key="7">
    <source>
        <dbReference type="ARBA" id="ARBA00022842"/>
    </source>
</evidence>
<sequence>MSWIADNSLTTFQKFCIKILKCGPIPEHVAIIMDGNRRYAQKQHVEKAEGHSKGFDKLSDCLSWCRELEVKEVTVYAFSIENFKRSKEEVDQLMQLAREKFARLFEEQDKLNEHGVCIRVIGNLALLPEDLRKLIAKAMLMTEHNNKAILNVAFSYTSRDEITNSIQTIVEAAKQGKIELDEISEELISQCLYTKSNPDLLVRTSGEVRLSDFLLWQTSDSQIHFTDVLWPEFGIWHLLGGIFKYQRAHKQIFKLQEEETSREVVNENVKLFLNELSERRLRQLEIYANA</sequence>
<dbReference type="EMBL" id="OU892278">
    <property type="protein sequence ID" value="CAG9764148.1"/>
    <property type="molecule type" value="Genomic_DNA"/>
</dbReference>
<keyword evidence="7" id="KW-0460">Magnesium</keyword>
<evidence type="ECO:0000256" key="4">
    <source>
        <dbReference type="ARBA" id="ARBA00005432"/>
    </source>
</evidence>
<proteinExistence type="inferred from homology"/>
<evidence type="ECO:0000313" key="14">
    <source>
        <dbReference type="Proteomes" id="UP001152799"/>
    </source>
</evidence>
<dbReference type="HAMAP" id="MF_01139">
    <property type="entry name" value="ISPT"/>
    <property type="match status" value="1"/>
</dbReference>
<evidence type="ECO:0000256" key="12">
    <source>
        <dbReference type="RuleBase" id="RU363018"/>
    </source>
</evidence>
<accession>A0A9N9MG67</accession>
<evidence type="ECO:0000256" key="6">
    <source>
        <dbReference type="ARBA" id="ARBA00022824"/>
    </source>
</evidence>
<comment type="similarity">
    <text evidence="4 12">Belongs to the UPP synthase family.</text>
</comment>
<comment type="subunit">
    <text evidence="11">Forms an active dehydrodolichyl diphosphate synthase complex with NUS1.</text>
</comment>
<evidence type="ECO:0000256" key="3">
    <source>
        <dbReference type="ARBA" id="ARBA00004922"/>
    </source>
</evidence>
<dbReference type="GO" id="GO:0005789">
    <property type="term" value="C:endoplasmic reticulum membrane"/>
    <property type="evidence" value="ECO:0007669"/>
    <property type="project" value="UniProtKB-SubCell"/>
</dbReference>
<reference evidence="13" key="1">
    <citation type="submission" date="2022-01" db="EMBL/GenBank/DDBJ databases">
        <authorList>
            <person name="King R."/>
        </authorList>
    </citation>
    <scope>NUCLEOTIDE SEQUENCE</scope>
</reference>
<dbReference type="GO" id="GO:1904423">
    <property type="term" value="C:dehydrodolichyl diphosphate synthase complex"/>
    <property type="evidence" value="ECO:0007669"/>
    <property type="project" value="TreeGrafter"/>
</dbReference>
<keyword evidence="5 12" id="KW-0808">Transferase</keyword>
<organism evidence="13 14">
    <name type="scientific">Ceutorhynchus assimilis</name>
    <name type="common">cabbage seed weevil</name>
    <dbReference type="NCBI Taxonomy" id="467358"/>
    <lineage>
        <taxon>Eukaryota</taxon>
        <taxon>Metazoa</taxon>
        <taxon>Ecdysozoa</taxon>
        <taxon>Arthropoda</taxon>
        <taxon>Hexapoda</taxon>
        <taxon>Insecta</taxon>
        <taxon>Pterygota</taxon>
        <taxon>Neoptera</taxon>
        <taxon>Endopterygota</taxon>
        <taxon>Coleoptera</taxon>
        <taxon>Polyphaga</taxon>
        <taxon>Cucujiformia</taxon>
        <taxon>Curculionidae</taxon>
        <taxon>Ceutorhynchinae</taxon>
        <taxon>Ceutorhynchus</taxon>
    </lineage>
</organism>
<evidence type="ECO:0000256" key="10">
    <source>
        <dbReference type="ARBA" id="ARBA00058504"/>
    </source>
</evidence>
<dbReference type="PANTHER" id="PTHR10291">
    <property type="entry name" value="DEHYDRODOLICHYL DIPHOSPHATE SYNTHASE FAMILY MEMBER"/>
    <property type="match status" value="1"/>
</dbReference>
<dbReference type="Proteomes" id="UP001152799">
    <property type="component" value="Chromosome 2"/>
</dbReference>
<comment type="subcellular location">
    <subcellularLocation>
        <location evidence="2">Endoplasmic reticulum membrane</location>
        <topology evidence="2">Peripheral membrane protein</topology>
    </subcellularLocation>
</comment>
<dbReference type="NCBIfam" id="TIGR00055">
    <property type="entry name" value="uppS"/>
    <property type="match status" value="1"/>
</dbReference>
<keyword evidence="6" id="KW-0256">Endoplasmic reticulum</keyword>
<evidence type="ECO:0000256" key="8">
    <source>
        <dbReference type="ARBA" id="ARBA00023136"/>
    </source>
</evidence>
<gene>
    <name evidence="13" type="ORF">CEUTPL_LOCUS4793</name>
</gene>
<evidence type="ECO:0000256" key="1">
    <source>
        <dbReference type="ARBA" id="ARBA00001946"/>
    </source>
</evidence>
<protein>
    <recommendedName>
        <fullName evidence="12">Alkyl transferase</fullName>
        <ecNumber evidence="12">2.5.1.-</ecNumber>
    </recommendedName>
</protein>
<dbReference type="OrthoDB" id="4173905at2759"/>
<dbReference type="SUPFAM" id="SSF64005">
    <property type="entry name" value="Undecaprenyl diphosphate synthase"/>
    <property type="match status" value="1"/>
</dbReference>
<comment type="cofactor">
    <cofactor evidence="1">
        <name>Mg(2+)</name>
        <dbReference type="ChEBI" id="CHEBI:18420"/>
    </cofactor>
</comment>
<dbReference type="Pfam" id="PF01255">
    <property type="entry name" value="Prenyltransf"/>
    <property type="match status" value="1"/>
</dbReference>
<dbReference type="PANTHER" id="PTHR10291:SF43">
    <property type="entry name" value="DEHYDRODOLICHYL DIPHOSPHATE SYNTHASE COMPLEX SUBUNIT DHDDS"/>
    <property type="match status" value="1"/>
</dbReference>
<name>A0A9N9MG67_9CUCU</name>
<dbReference type="Gene3D" id="3.40.1180.10">
    <property type="entry name" value="Decaprenyl diphosphate synthase-like"/>
    <property type="match status" value="1"/>
</dbReference>
<comment type="catalytic activity">
    <reaction evidence="9">
        <text>n isopentenyl diphosphate + (2E,6E)-farnesyl diphosphate = a di-trans,poly-cis-polyprenyl diphosphate + n diphosphate</text>
        <dbReference type="Rhea" id="RHEA:53008"/>
        <dbReference type="Rhea" id="RHEA-COMP:19494"/>
        <dbReference type="ChEBI" id="CHEBI:33019"/>
        <dbReference type="ChEBI" id="CHEBI:128769"/>
        <dbReference type="ChEBI" id="CHEBI:136960"/>
        <dbReference type="ChEBI" id="CHEBI:175763"/>
        <dbReference type="EC" id="2.5.1.87"/>
    </reaction>
</comment>
<dbReference type="FunFam" id="3.40.1180.10:FF:000002">
    <property type="entry name" value="Alkyl transferase"/>
    <property type="match status" value="1"/>
</dbReference>
<evidence type="ECO:0000256" key="9">
    <source>
        <dbReference type="ARBA" id="ARBA00047353"/>
    </source>
</evidence>
<dbReference type="InterPro" id="IPR018520">
    <property type="entry name" value="UPP_synth-like_CS"/>
</dbReference>
<dbReference type="InterPro" id="IPR036424">
    <property type="entry name" value="UPP_synth-like_sf"/>
</dbReference>
<dbReference type="PROSITE" id="PS01066">
    <property type="entry name" value="UPP_SYNTHASE"/>
    <property type="match status" value="1"/>
</dbReference>
<comment type="pathway">
    <text evidence="3">Protein modification; protein glycosylation.</text>
</comment>
<dbReference type="GO" id="GO:0016094">
    <property type="term" value="P:polyprenol biosynthetic process"/>
    <property type="evidence" value="ECO:0007669"/>
    <property type="project" value="TreeGrafter"/>
</dbReference>
<dbReference type="AlphaFoldDB" id="A0A9N9MG67"/>
<evidence type="ECO:0000313" key="13">
    <source>
        <dbReference type="EMBL" id="CAG9764148.1"/>
    </source>
</evidence>
<keyword evidence="8" id="KW-0472">Membrane</keyword>
<keyword evidence="14" id="KW-1185">Reference proteome</keyword>
<dbReference type="CDD" id="cd00475">
    <property type="entry name" value="Cis_IPPS"/>
    <property type="match status" value="1"/>
</dbReference>
<evidence type="ECO:0000256" key="11">
    <source>
        <dbReference type="ARBA" id="ARBA00064670"/>
    </source>
</evidence>
<dbReference type="EC" id="2.5.1.-" evidence="12"/>
<evidence type="ECO:0000256" key="5">
    <source>
        <dbReference type="ARBA" id="ARBA00022679"/>
    </source>
</evidence>
<dbReference type="GO" id="GO:0045547">
    <property type="term" value="F:ditrans,polycis-polyprenyl diphosphate synthase [(2E,6E)-farnesyl diphosphate specific] activity"/>
    <property type="evidence" value="ECO:0007669"/>
    <property type="project" value="UniProtKB-EC"/>
</dbReference>